<dbReference type="KEGG" id="acek:FLP30_09215"/>
<dbReference type="AlphaFoldDB" id="A0A5C1YQM2"/>
<protein>
    <submittedName>
        <fullName evidence="3">Glycosyltransferase family 1 protein</fullName>
    </submittedName>
</protein>
<dbReference type="InterPro" id="IPR001296">
    <property type="entry name" value="Glyco_trans_1"/>
</dbReference>
<proteinExistence type="predicted"/>
<dbReference type="InterPro" id="IPR028098">
    <property type="entry name" value="Glyco_trans_4-like_N"/>
</dbReference>
<gene>
    <name evidence="3" type="ORF">FLP30_09215</name>
</gene>
<accession>A0A5C1YQM2</accession>
<sequence length="411" mass="45775">MEYDTLSADARLIDPALDDVGDFTFPAVNAPPRRPMRVALVASSYNYIRDGVALTLNRLVAYLEKAGVEVRVFSPVKKKPAFQHNGIVVPVPSIPIPGRSDYRLAFGLPYEELRAFQPDIMHVALAPDWLGFSALRAARKLGIPLVASYHTCYETYLEHYGVAAIFKKLMTKYLNYYYASCREVYVPTQAMIDTFRRDGMRDNFVLWQRGVDIDRFNPKKRSQEWRQSLGIGPQEKVVLFVSRLVREKQVATLASTFALLRQQGVAFRSVIVGDGPERQMLEQSCPDTIFTGTLQGDALAQAYASGDVFMFPSDTESFGNVTLEAMASGLPCVCADATGSSSLVVDGVTGFLAKPRNTESFTGYVRQLLEDQTLRQTMGLAARQRSLAFSWEVPMATVLKHYRALVGGQYV</sequence>
<dbReference type="InterPro" id="IPR050194">
    <property type="entry name" value="Glycosyltransferase_grp1"/>
</dbReference>
<dbReference type="Gene3D" id="3.40.50.2000">
    <property type="entry name" value="Glycogen Phosphorylase B"/>
    <property type="match status" value="2"/>
</dbReference>
<dbReference type="SUPFAM" id="SSF53756">
    <property type="entry name" value="UDP-Glycosyltransferase/glycogen phosphorylase"/>
    <property type="match status" value="1"/>
</dbReference>
<evidence type="ECO:0000313" key="4">
    <source>
        <dbReference type="Proteomes" id="UP000324536"/>
    </source>
</evidence>
<dbReference type="Pfam" id="PF00534">
    <property type="entry name" value="Glycos_transf_1"/>
    <property type="match status" value="1"/>
</dbReference>
<dbReference type="GO" id="GO:0016757">
    <property type="term" value="F:glycosyltransferase activity"/>
    <property type="evidence" value="ECO:0007669"/>
    <property type="project" value="InterPro"/>
</dbReference>
<evidence type="ECO:0000259" key="1">
    <source>
        <dbReference type="Pfam" id="PF00534"/>
    </source>
</evidence>
<dbReference type="EMBL" id="CP043506">
    <property type="protein sequence ID" value="QEO18654.1"/>
    <property type="molecule type" value="Genomic_DNA"/>
</dbReference>
<dbReference type="Pfam" id="PF13439">
    <property type="entry name" value="Glyco_transf_4"/>
    <property type="match status" value="1"/>
</dbReference>
<feature type="domain" description="Glycosyltransferase subfamily 4-like N-terminal" evidence="2">
    <location>
        <begin position="50"/>
        <end position="215"/>
    </location>
</feature>
<evidence type="ECO:0000259" key="2">
    <source>
        <dbReference type="Pfam" id="PF13439"/>
    </source>
</evidence>
<dbReference type="PANTHER" id="PTHR45947:SF3">
    <property type="entry name" value="SULFOQUINOVOSYL TRANSFERASE SQD2"/>
    <property type="match status" value="1"/>
</dbReference>
<feature type="domain" description="Glycosyl transferase family 1" evidence="1">
    <location>
        <begin position="223"/>
        <end position="385"/>
    </location>
</feature>
<dbReference type="PANTHER" id="PTHR45947">
    <property type="entry name" value="SULFOQUINOVOSYL TRANSFERASE SQD2"/>
    <property type="match status" value="1"/>
</dbReference>
<keyword evidence="3" id="KW-0808">Transferase</keyword>
<reference evidence="3 4" key="1">
    <citation type="submission" date="2019-09" db="EMBL/GenBank/DDBJ databases">
        <title>Genome sequencing of strain KACC 21233.</title>
        <authorList>
            <person name="Heo J."/>
            <person name="Kim S.-J."/>
            <person name="Kim J.-S."/>
            <person name="Hong S.-B."/>
            <person name="Kwon S.-W."/>
        </authorList>
    </citation>
    <scope>NUCLEOTIDE SEQUENCE [LARGE SCALE GENOMIC DNA]</scope>
    <source>
        <strain evidence="3 4">KACC 21233</strain>
    </source>
</reference>
<dbReference type="CDD" id="cd03814">
    <property type="entry name" value="GT4-like"/>
    <property type="match status" value="1"/>
</dbReference>
<dbReference type="Proteomes" id="UP000324536">
    <property type="component" value="Chromosome"/>
</dbReference>
<organism evidence="3 4">
    <name type="scientific">Acetobacter vaccinii</name>
    <dbReference type="NCBI Taxonomy" id="2592655"/>
    <lineage>
        <taxon>Bacteria</taxon>
        <taxon>Pseudomonadati</taxon>
        <taxon>Pseudomonadota</taxon>
        <taxon>Alphaproteobacteria</taxon>
        <taxon>Acetobacterales</taxon>
        <taxon>Acetobacteraceae</taxon>
        <taxon>Acetobacter</taxon>
    </lineage>
</organism>
<evidence type="ECO:0000313" key="3">
    <source>
        <dbReference type="EMBL" id="QEO18654.1"/>
    </source>
</evidence>
<dbReference type="OrthoDB" id="9802525at2"/>
<name>A0A5C1YQM2_9PROT</name>
<keyword evidence="4" id="KW-1185">Reference proteome</keyword>